<reference evidence="1" key="1">
    <citation type="journal article" date="2014" name="Int. J. Syst. Evol. Microbiol.">
        <title>Complete genome sequence of Corynebacterium casei LMG S-19264T (=DSM 44701T), isolated from a smear-ripened cheese.</title>
        <authorList>
            <consortium name="US DOE Joint Genome Institute (JGI-PGF)"/>
            <person name="Walter F."/>
            <person name="Albersmeier A."/>
            <person name="Kalinowski J."/>
            <person name="Ruckert C."/>
        </authorList>
    </citation>
    <scope>NUCLEOTIDE SEQUENCE</scope>
    <source>
        <strain evidence="1">KCTC 32182</strain>
    </source>
</reference>
<keyword evidence="2" id="KW-1185">Reference proteome</keyword>
<reference evidence="1" key="2">
    <citation type="submission" date="2020-09" db="EMBL/GenBank/DDBJ databases">
        <authorList>
            <person name="Sun Q."/>
            <person name="Kim S."/>
        </authorList>
    </citation>
    <scope>NUCLEOTIDE SEQUENCE</scope>
    <source>
        <strain evidence="1">KCTC 32182</strain>
    </source>
</reference>
<evidence type="ECO:0000313" key="1">
    <source>
        <dbReference type="EMBL" id="GGY20698.1"/>
    </source>
</evidence>
<evidence type="ECO:0000313" key="2">
    <source>
        <dbReference type="Proteomes" id="UP000645257"/>
    </source>
</evidence>
<proteinExistence type="predicted"/>
<dbReference type="RefSeq" id="WP_189534887.1">
    <property type="nucleotide sequence ID" value="NZ_BMYX01000015.1"/>
</dbReference>
<accession>A0A918UAB3</accession>
<comment type="caution">
    <text evidence="1">The sequence shown here is derived from an EMBL/GenBank/DDBJ whole genome shotgun (WGS) entry which is preliminary data.</text>
</comment>
<organism evidence="1 2">
    <name type="scientific">Paludibacterium paludis</name>
    <dbReference type="NCBI Taxonomy" id="1225769"/>
    <lineage>
        <taxon>Bacteria</taxon>
        <taxon>Pseudomonadati</taxon>
        <taxon>Pseudomonadota</taxon>
        <taxon>Betaproteobacteria</taxon>
        <taxon>Neisseriales</taxon>
        <taxon>Chromobacteriaceae</taxon>
        <taxon>Paludibacterium</taxon>
    </lineage>
</organism>
<sequence length="208" mass="21472">MAQSSRGWLAGVLDRVYDRAVDGIAGFGSAEALAHEYLARTGTLDERVSALIRHQDARAGAAGFLTGLGGLPALPVALPANLLSVMVIQVRMVAAIAAMGGHDLRDTRVKTLVCACLAGELASDGLKDAGMLLGSRFSAGMARGVAGKTAWAVNRRIGRKIAGRLGGSRFFSPWRGAPLFGGLLGGTVDAAATHLIGHIARNTFIRGA</sequence>
<dbReference type="Proteomes" id="UP000645257">
    <property type="component" value="Unassembled WGS sequence"/>
</dbReference>
<dbReference type="AlphaFoldDB" id="A0A918UAB3"/>
<name>A0A918UAB3_9NEIS</name>
<dbReference type="EMBL" id="BMYX01000015">
    <property type="protein sequence ID" value="GGY20698.1"/>
    <property type="molecule type" value="Genomic_DNA"/>
</dbReference>
<gene>
    <name evidence="1" type="ORF">GCM10011289_25400</name>
</gene>
<protein>
    <recommendedName>
        <fullName evidence="3">EcsC family protein</fullName>
    </recommendedName>
</protein>
<evidence type="ECO:0008006" key="3">
    <source>
        <dbReference type="Google" id="ProtNLM"/>
    </source>
</evidence>